<proteinExistence type="predicted"/>
<keyword evidence="1" id="KW-1133">Transmembrane helix</keyword>
<dbReference type="RefSeq" id="WP_002169739.1">
    <property type="nucleotide sequence ID" value="NZ_CP035996.1"/>
</dbReference>
<dbReference type="Pfam" id="PF12822">
    <property type="entry name" value="ECF_trnsprt"/>
    <property type="match status" value="1"/>
</dbReference>
<sequence>MKQSKGFCNIPIRSVKSIVLIAMIASLCAVGRIMFSFIPNVQPVTTIIIIVTIVMGLKYGMIIAILSIFLSNLVLGMGLWTIPQFAGYIVITLLTGLIVRPLFGQIPHILLCLYASLTGFLYGFIISIWQAPIYGIKYFWMYYISGLPFDMYHSIGNFGFYFILAPILNPLLHNLLTRYYDVNH</sequence>
<dbReference type="Proteomes" id="UP000006976">
    <property type="component" value="Unassembled WGS sequence"/>
</dbReference>
<feature type="transmembrane region" description="Helical" evidence="1">
    <location>
        <begin position="151"/>
        <end position="172"/>
    </location>
</feature>
<keyword evidence="1" id="KW-0472">Membrane</keyword>
<organism evidence="2 3">
    <name type="scientific">Bacillus mycoides</name>
    <dbReference type="NCBI Taxonomy" id="1405"/>
    <lineage>
        <taxon>Bacteria</taxon>
        <taxon>Bacillati</taxon>
        <taxon>Bacillota</taxon>
        <taxon>Bacilli</taxon>
        <taxon>Bacillales</taxon>
        <taxon>Bacillaceae</taxon>
        <taxon>Bacillus</taxon>
        <taxon>Bacillus cereus group</taxon>
    </lineage>
</organism>
<feature type="transmembrane region" description="Helical" evidence="1">
    <location>
        <begin position="15"/>
        <end position="35"/>
    </location>
</feature>
<keyword evidence="1" id="KW-0812">Transmembrane</keyword>
<feature type="transmembrane region" description="Helical" evidence="1">
    <location>
        <begin position="77"/>
        <end position="99"/>
    </location>
</feature>
<gene>
    <name evidence="2" type="ORF">III_05674</name>
</gene>
<name>A0ABC9QV76_BACMY</name>
<evidence type="ECO:0000313" key="3">
    <source>
        <dbReference type="Proteomes" id="UP000006976"/>
    </source>
</evidence>
<comment type="caution">
    <text evidence="2">The sequence shown here is derived from an EMBL/GenBank/DDBJ whole genome shotgun (WGS) entry which is preliminary data.</text>
</comment>
<evidence type="ECO:0008006" key="4">
    <source>
        <dbReference type="Google" id="ProtNLM"/>
    </source>
</evidence>
<dbReference type="InterPro" id="IPR024529">
    <property type="entry name" value="ECF_trnsprt_substrate-spec"/>
</dbReference>
<feature type="transmembrane region" description="Helical" evidence="1">
    <location>
        <begin position="111"/>
        <end position="131"/>
    </location>
</feature>
<dbReference type="AlphaFoldDB" id="A0ABC9QV76"/>
<dbReference type="EMBL" id="AHEV01000051">
    <property type="protein sequence ID" value="EJR29905.1"/>
    <property type="molecule type" value="Genomic_DNA"/>
</dbReference>
<reference evidence="2 3" key="1">
    <citation type="submission" date="2012-04" db="EMBL/GenBank/DDBJ databases">
        <title>The Genome Sequence of Bacillus cereus VD078.</title>
        <authorList>
            <consortium name="The Broad Institute Genome Sequencing Platform"/>
            <consortium name="The Broad Institute Genome Sequencing Center for Infectious Disease"/>
            <person name="Feldgarden M."/>
            <person name="Van der Auwera G.A."/>
            <person name="Mahillon J."/>
            <person name="Duprez V."/>
            <person name="Timmery S."/>
            <person name="Mattelet C."/>
            <person name="Dierick K."/>
            <person name="Sun M."/>
            <person name="Yu Z."/>
            <person name="Zhu L."/>
            <person name="Hu X."/>
            <person name="Shank E.B."/>
            <person name="Swiecicka I."/>
            <person name="Hansen B.M."/>
            <person name="Andrup L."/>
            <person name="Young S.K."/>
            <person name="Zeng Q."/>
            <person name="Gargeya S."/>
            <person name="Fitzgerald M."/>
            <person name="Haas B."/>
            <person name="Abouelleil A."/>
            <person name="Alvarado L."/>
            <person name="Arachchi H.M."/>
            <person name="Berlin A."/>
            <person name="Chapman S.B."/>
            <person name="Goldberg J."/>
            <person name="Griggs A."/>
            <person name="Gujja S."/>
            <person name="Hansen M."/>
            <person name="Howarth C."/>
            <person name="Imamovic A."/>
            <person name="Larimer J."/>
            <person name="McCowen C."/>
            <person name="Montmayeur A."/>
            <person name="Murphy C."/>
            <person name="Neiman D."/>
            <person name="Pearson M."/>
            <person name="Priest M."/>
            <person name="Roberts A."/>
            <person name="Saif S."/>
            <person name="Shea T."/>
            <person name="Sisk P."/>
            <person name="Sykes S."/>
            <person name="Wortman J."/>
            <person name="Nusbaum C."/>
            <person name="Birren B."/>
        </authorList>
    </citation>
    <scope>NUCLEOTIDE SEQUENCE [LARGE SCALE GENOMIC DNA]</scope>
    <source>
        <strain evidence="2 3">VD078</strain>
    </source>
</reference>
<accession>A0ABC9QV76</accession>
<protein>
    <recommendedName>
        <fullName evidence="4">ECF transporter S component</fullName>
    </recommendedName>
</protein>
<evidence type="ECO:0000313" key="2">
    <source>
        <dbReference type="EMBL" id="EJR29905.1"/>
    </source>
</evidence>
<dbReference type="Gene3D" id="1.10.1760.20">
    <property type="match status" value="1"/>
</dbReference>
<evidence type="ECO:0000256" key="1">
    <source>
        <dbReference type="SAM" id="Phobius"/>
    </source>
</evidence>
<feature type="transmembrane region" description="Helical" evidence="1">
    <location>
        <begin position="47"/>
        <end position="71"/>
    </location>
</feature>